<dbReference type="Pfam" id="PF00485">
    <property type="entry name" value="PRK"/>
    <property type="match status" value="1"/>
</dbReference>
<evidence type="ECO:0000259" key="1">
    <source>
        <dbReference type="SMART" id="SM00382"/>
    </source>
</evidence>
<keyword evidence="2" id="KW-0808">Transferase</keyword>
<keyword evidence="2" id="KW-0418">Kinase</keyword>
<name>A0A9D1GAX0_9FIRM</name>
<feature type="domain" description="AAA+ ATPase" evidence="1">
    <location>
        <begin position="286"/>
        <end position="446"/>
    </location>
</feature>
<comment type="caution">
    <text evidence="2">The sequence shown here is derived from an EMBL/GenBank/DDBJ whole genome shotgun (WGS) entry which is preliminary data.</text>
</comment>
<evidence type="ECO:0000313" key="3">
    <source>
        <dbReference type="Proteomes" id="UP000886833"/>
    </source>
</evidence>
<dbReference type="SUPFAM" id="SSF55186">
    <property type="entry name" value="ThrRS/AlaRS common domain"/>
    <property type="match status" value="1"/>
</dbReference>
<dbReference type="PANTHER" id="PTHR10285">
    <property type="entry name" value="URIDINE KINASE"/>
    <property type="match status" value="1"/>
</dbReference>
<dbReference type="AlphaFoldDB" id="A0A9D1GAX0"/>
<dbReference type="InterPro" id="IPR003593">
    <property type="entry name" value="AAA+_ATPase"/>
</dbReference>
<reference evidence="2" key="1">
    <citation type="submission" date="2020-10" db="EMBL/GenBank/DDBJ databases">
        <authorList>
            <person name="Gilroy R."/>
        </authorList>
    </citation>
    <scope>NUCLEOTIDE SEQUENCE</scope>
    <source>
        <strain evidence="2">CHK195-26880</strain>
    </source>
</reference>
<dbReference type="GO" id="GO:0005524">
    <property type="term" value="F:ATP binding"/>
    <property type="evidence" value="ECO:0007669"/>
    <property type="project" value="InterPro"/>
</dbReference>
<sequence>MIEDVKVTINSKEESVPRGITLLQLSKEYQKDYRFPIILASVNNVYKELSYVVNDPCGITFYDLNSKIGNRAHIAGLTFLLVVAVKEIFGLDANVYVMHSLDKGIYIKTSFPLTETILKTIARKMLKLVEMDLAITKVSVDRISAIHYFESINDLAKARIMKYNTNTYITLYRLSNYYNYFYGQMPPSTASLKEFKLTYVDDSGFVLQFPTEYSHNQIKAYTHHPNMFKVFKECREWTKLMKIETIADLNDVVSRGKIADLIRIDETLQSNRLLSVARKIVDNKKDKKIILLAGPSSSGKTTTTTKLCMYLKSFGLNPKMISMDDYFVDRDKTPLNEKGERDYEAFEAVDNKLLTKQINELLEGKIVLAPVYNFKEGVKEFVKELKLDKDDVLLIEGIHALNPKVLNEIPAKNKYKIYLSALTELNIDSHNRFPTTDNRLLRRIIRDNRTRGYNVVDTLKVWSNVRSGEEKYIFPYQDEADTTINTALIYELGVLKTYVEPLLYSVDEDSIYYEDAKRLLNILRLILPIPSESIPDDSIIREFIGGSCYHS</sequence>
<dbReference type="Gene3D" id="3.30.980.10">
    <property type="entry name" value="Threonyl-trna Synthetase, Chain A, domain 2"/>
    <property type="match status" value="1"/>
</dbReference>
<dbReference type="InterPro" id="IPR018163">
    <property type="entry name" value="Thr/Ala-tRNA-synth_IIc_edit"/>
</dbReference>
<protein>
    <submittedName>
        <fullName evidence="2">Nucleoside kinase</fullName>
    </submittedName>
</protein>
<dbReference type="SUPFAM" id="SSF52540">
    <property type="entry name" value="P-loop containing nucleoside triphosphate hydrolases"/>
    <property type="match status" value="1"/>
</dbReference>
<reference evidence="2" key="2">
    <citation type="journal article" date="2021" name="PeerJ">
        <title>Extensive microbial diversity within the chicken gut microbiome revealed by metagenomics and culture.</title>
        <authorList>
            <person name="Gilroy R."/>
            <person name="Ravi A."/>
            <person name="Getino M."/>
            <person name="Pursley I."/>
            <person name="Horton D.L."/>
            <person name="Alikhan N.F."/>
            <person name="Baker D."/>
            <person name="Gharbi K."/>
            <person name="Hall N."/>
            <person name="Watson M."/>
            <person name="Adriaenssens E.M."/>
            <person name="Foster-Nyarko E."/>
            <person name="Jarju S."/>
            <person name="Secka A."/>
            <person name="Antonio M."/>
            <person name="Oren A."/>
            <person name="Chaudhuri R.R."/>
            <person name="La Ragione R."/>
            <person name="Hildebrand F."/>
            <person name="Pallen M.J."/>
        </authorList>
    </citation>
    <scope>NUCLEOTIDE SEQUENCE</scope>
    <source>
        <strain evidence="2">CHK195-26880</strain>
    </source>
</reference>
<accession>A0A9D1GAX0</accession>
<dbReference type="InterPro" id="IPR006083">
    <property type="entry name" value="PRK/URK"/>
</dbReference>
<evidence type="ECO:0000313" key="2">
    <source>
        <dbReference type="EMBL" id="HIT37742.1"/>
    </source>
</evidence>
<proteinExistence type="predicted"/>
<dbReference type="Proteomes" id="UP000886833">
    <property type="component" value="Unassembled WGS sequence"/>
</dbReference>
<dbReference type="GO" id="GO:0016301">
    <property type="term" value="F:kinase activity"/>
    <property type="evidence" value="ECO:0007669"/>
    <property type="project" value="UniProtKB-KW"/>
</dbReference>
<dbReference type="EMBL" id="DVKQ01000060">
    <property type="protein sequence ID" value="HIT37742.1"/>
    <property type="molecule type" value="Genomic_DNA"/>
</dbReference>
<dbReference type="Gene3D" id="3.40.50.300">
    <property type="entry name" value="P-loop containing nucleotide triphosphate hydrolases"/>
    <property type="match status" value="1"/>
</dbReference>
<dbReference type="InterPro" id="IPR027417">
    <property type="entry name" value="P-loop_NTPase"/>
</dbReference>
<gene>
    <name evidence="2" type="ORF">IAB59_04645</name>
</gene>
<dbReference type="SMART" id="SM00382">
    <property type="entry name" value="AAA"/>
    <property type="match status" value="1"/>
</dbReference>
<dbReference type="CDD" id="cd02028">
    <property type="entry name" value="UMPK_like"/>
    <property type="match status" value="1"/>
</dbReference>
<organism evidence="2 3">
    <name type="scientific">Candidatus Onthousia faecipullorum</name>
    <dbReference type="NCBI Taxonomy" id="2840887"/>
    <lineage>
        <taxon>Bacteria</taxon>
        <taxon>Bacillati</taxon>
        <taxon>Bacillota</taxon>
        <taxon>Bacilli</taxon>
        <taxon>Candidatus Onthousia</taxon>
    </lineage>
</organism>